<dbReference type="Pfam" id="PF06037">
    <property type="entry name" value="DUF922"/>
    <property type="match status" value="1"/>
</dbReference>
<feature type="region of interest" description="Disordered" evidence="1">
    <location>
        <begin position="19"/>
        <end position="50"/>
    </location>
</feature>
<sequence>MLSFLTSLGLLAALLQGPGASPRPATPAQAPATKPAPTQTPAAKPAPASPISWSATRRLTVADYLGRPRPGDPLAATTSTDLKANAACKDYVFTGTVTATFDPNTSWFRNPQKATEVLVRHEQTHFDITELYARVMRQKLAVFATKADCMKLQPAFNNLTKGVYNEWDREQNRYDQDTNHGLNAVRQAFWEKQIASRLELLKAFAVE</sequence>
<keyword evidence="3" id="KW-1185">Reference proteome</keyword>
<evidence type="ECO:0000256" key="1">
    <source>
        <dbReference type="SAM" id="MobiDB-lite"/>
    </source>
</evidence>
<evidence type="ECO:0000313" key="3">
    <source>
        <dbReference type="Proteomes" id="UP000664369"/>
    </source>
</evidence>
<protein>
    <submittedName>
        <fullName evidence="2">DUF922 domain-containing protein</fullName>
    </submittedName>
</protein>
<comment type="caution">
    <text evidence="2">The sequence shown here is derived from an EMBL/GenBank/DDBJ whole genome shotgun (WGS) entry which is preliminary data.</text>
</comment>
<proteinExistence type="predicted"/>
<dbReference type="Proteomes" id="UP000664369">
    <property type="component" value="Unassembled WGS sequence"/>
</dbReference>
<evidence type="ECO:0000313" key="2">
    <source>
        <dbReference type="EMBL" id="MBO2008051.1"/>
    </source>
</evidence>
<organism evidence="2 3">
    <name type="scientific">Hymenobacter negativus</name>
    <dbReference type="NCBI Taxonomy" id="2795026"/>
    <lineage>
        <taxon>Bacteria</taxon>
        <taxon>Pseudomonadati</taxon>
        <taxon>Bacteroidota</taxon>
        <taxon>Cytophagia</taxon>
        <taxon>Cytophagales</taxon>
        <taxon>Hymenobacteraceae</taxon>
        <taxon>Hymenobacter</taxon>
    </lineage>
</organism>
<gene>
    <name evidence="2" type="ORF">J4E00_03255</name>
</gene>
<reference evidence="2 3" key="1">
    <citation type="submission" date="2021-03" db="EMBL/GenBank/DDBJ databases">
        <authorList>
            <person name="Kim M.K."/>
        </authorList>
    </citation>
    <scope>NUCLEOTIDE SEQUENCE [LARGE SCALE GENOMIC DNA]</scope>
    <source>
        <strain evidence="2 3">BT442</strain>
    </source>
</reference>
<dbReference type="RefSeq" id="WP_208173571.1">
    <property type="nucleotide sequence ID" value="NZ_JAGETZ010000001.1"/>
</dbReference>
<name>A0ABS3Q9Z0_9BACT</name>
<accession>A0ABS3Q9Z0</accession>
<dbReference type="EMBL" id="JAGETZ010000001">
    <property type="protein sequence ID" value="MBO2008051.1"/>
    <property type="molecule type" value="Genomic_DNA"/>
</dbReference>
<dbReference type="InterPro" id="IPR010321">
    <property type="entry name" value="DUF922"/>
</dbReference>